<keyword evidence="2" id="KW-0472">Membrane</keyword>
<gene>
    <name evidence="3" type="ORF">VMCG_04756</name>
</gene>
<keyword evidence="2" id="KW-1133">Transmembrane helix</keyword>
<evidence type="ECO:0000256" key="1">
    <source>
        <dbReference type="SAM" id="MobiDB-lite"/>
    </source>
</evidence>
<protein>
    <submittedName>
        <fullName evidence="3">Uncharacterized protein</fullName>
    </submittedName>
</protein>
<feature type="compositionally biased region" description="Basic residues" evidence="1">
    <location>
        <begin position="31"/>
        <end position="45"/>
    </location>
</feature>
<keyword evidence="4" id="KW-1185">Reference proteome</keyword>
<dbReference type="Proteomes" id="UP000283895">
    <property type="component" value="Unassembled WGS sequence"/>
</dbReference>
<organism evidence="3 4">
    <name type="scientific">Cytospora schulzeri</name>
    <dbReference type="NCBI Taxonomy" id="448051"/>
    <lineage>
        <taxon>Eukaryota</taxon>
        <taxon>Fungi</taxon>
        <taxon>Dikarya</taxon>
        <taxon>Ascomycota</taxon>
        <taxon>Pezizomycotina</taxon>
        <taxon>Sordariomycetes</taxon>
        <taxon>Sordariomycetidae</taxon>
        <taxon>Diaporthales</taxon>
        <taxon>Cytosporaceae</taxon>
        <taxon>Cytospora</taxon>
    </lineage>
</organism>
<name>A0A423WMM4_9PEZI</name>
<dbReference type="EMBL" id="LKEA01000013">
    <property type="protein sequence ID" value="ROW04687.1"/>
    <property type="molecule type" value="Genomic_DNA"/>
</dbReference>
<comment type="caution">
    <text evidence="3">The sequence shown here is derived from an EMBL/GenBank/DDBJ whole genome shotgun (WGS) entry which is preliminary data.</text>
</comment>
<dbReference type="OrthoDB" id="10606878at2759"/>
<evidence type="ECO:0000313" key="4">
    <source>
        <dbReference type="Proteomes" id="UP000283895"/>
    </source>
</evidence>
<evidence type="ECO:0000313" key="3">
    <source>
        <dbReference type="EMBL" id="ROW04687.1"/>
    </source>
</evidence>
<feature type="transmembrane region" description="Helical" evidence="2">
    <location>
        <begin position="219"/>
        <end position="236"/>
    </location>
</feature>
<sequence length="237" mass="27522">MDHLLDPPVGDNCDLPRQSVEHQDTPIEIPKKKRNRTTRGKKKYIAGKGPRARIDPVQPPDDPQDTSDMSDVEDAAINMSQVPNSPVWGRYSDRRTASPSYILNEGLLNQKDMEIPRAAIAFMHAQASDLRHERSNTDTRLDKREAQHVLEMEQVRNEHKQLFKDQRDDFDSVRKEDTARWNALLREQRAQREDFDSVRKEEAARLELLLKEQQAQREHWGAIVVLLILCFIVWALN</sequence>
<reference evidence="3 4" key="1">
    <citation type="submission" date="2015-09" db="EMBL/GenBank/DDBJ databases">
        <title>Host preference determinants of Valsa canker pathogens revealed by comparative genomics.</title>
        <authorList>
            <person name="Yin Z."/>
            <person name="Huang L."/>
        </authorList>
    </citation>
    <scope>NUCLEOTIDE SEQUENCE [LARGE SCALE GENOMIC DNA]</scope>
    <source>
        <strain evidence="3 4">03-1</strain>
    </source>
</reference>
<feature type="region of interest" description="Disordered" evidence="1">
    <location>
        <begin position="1"/>
        <end position="69"/>
    </location>
</feature>
<accession>A0A423WMM4</accession>
<proteinExistence type="predicted"/>
<evidence type="ECO:0000256" key="2">
    <source>
        <dbReference type="SAM" id="Phobius"/>
    </source>
</evidence>
<dbReference type="AlphaFoldDB" id="A0A423WMM4"/>
<keyword evidence="2" id="KW-0812">Transmembrane</keyword>